<evidence type="ECO:0000313" key="13">
    <source>
        <dbReference type="EMBL" id="MFD1783971.1"/>
    </source>
</evidence>
<feature type="transmembrane region" description="Helical" evidence="11">
    <location>
        <begin position="225"/>
        <end position="247"/>
    </location>
</feature>
<keyword evidence="11" id="KW-0460">Magnesium</keyword>
<evidence type="ECO:0000256" key="12">
    <source>
        <dbReference type="NCBIfam" id="TIGR01474"/>
    </source>
</evidence>
<dbReference type="RefSeq" id="WP_377282841.1">
    <property type="nucleotide sequence ID" value="NZ_JBHRSI010000008.1"/>
</dbReference>
<dbReference type="Gene3D" id="1.20.120.1780">
    <property type="entry name" value="UbiA prenyltransferase"/>
    <property type="match status" value="1"/>
</dbReference>
<feature type="transmembrane region" description="Helical" evidence="11">
    <location>
        <begin position="35"/>
        <end position="54"/>
    </location>
</feature>
<comment type="catalytic activity">
    <reaction evidence="11">
        <text>all-trans-octaprenyl diphosphate + 4-hydroxybenzoate = 4-hydroxy-3-(all-trans-octaprenyl)benzoate + diphosphate</text>
        <dbReference type="Rhea" id="RHEA:27782"/>
        <dbReference type="ChEBI" id="CHEBI:1617"/>
        <dbReference type="ChEBI" id="CHEBI:17879"/>
        <dbReference type="ChEBI" id="CHEBI:33019"/>
        <dbReference type="ChEBI" id="CHEBI:57711"/>
        <dbReference type="EC" id="2.5.1.39"/>
    </reaction>
</comment>
<comment type="subcellular location">
    <subcellularLocation>
        <location evidence="11">Cell inner membrane</location>
        <topology evidence="11">Multi-pass membrane protein</topology>
    </subcellularLocation>
    <subcellularLocation>
        <location evidence="2">Membrane</location>
        <topology evidence="2">Multi-pass membrane protein</topology>
    </subcellularLocation>
</comment>
<dbReference type="Proteomes" id="UP001597237">
    <property type="component" value="Unassembled WGS sequence"/>
</dbReference>
<name>A0ABW4N229_9CAUL</name>
<evidence type="ECO:0000256" key="5">
    <source>
        <dbReference type="ARBA" id="ARBA00022519"/>
    </source>
</evidence>
<evidence type="ECO:0000313" key="14">
    <source>
        <dbReference type="Proteomes" id="UP001597237"/>
    </source>
</evidence>
<dbReference type="GO" id="GO:0008412">
    <property type="term" value="F:4-hydroxybenzoate polyprenyltransferase activity"/>
    <property type="evidence" value="ECO:0007669"/>
    <property type="project" value="UniProtKB-EC"/>
</dbReference>
<gene>
    <name evidence="11 13" type="primary">ubiA</name>
    <name evidence="13" type="ORF">ACFSC0_11250</name>
</gene>
<dbReference type="EC" id="2.5.1.39" evidence="11 12"/>
<reference evidence="14" key="1">
    <citation type="journal article" date="2019" name="Int. J. Syst. Evol. Microbiol.">
        <title>The Global Catalogue of Microorganisms (GCM) 10K type strain sequencing project: providing services to taxonomists for standard genome sequencing and annotation.</title>
        <authorList>
            <consortium name="The Broad Institute Genomics Platform"/>
            <consortium name="The Broad Institute Genome Sequencing Center for Infectious Disease"/>
            <person name="Wu L."/>
            <person name="Ma J."/>
        </authorList>
    </citation>
    <scope>NUCLEOTIDE SEQUENCE [LARGE SCALE GENOMIC DNA]</scope>
    <source>
        <strain evidence="14">DFY28</strain>
    </source>
</reference>
<dbReference type="InterPro" id="IPR044878">
    <property type="entry name" value="UbiA_sf"/>
</dbReference>
<dbReference type="HAMAP" id="MF_01635">
    <property type="entry name" value="UbiA"/>
    <property type="match status" value="1"/>
</dbReference>
<keyword evidence="8 11" id="KW-0812">Transmembrane</keyword>
<keyword evidence="5 11" id="KW-0997">Cell inner membrane</keyword>
<keyword evidence="10 11" id="KW-0472">Membrane</keyword>
<dbReference type="InterPro" id="IPR039653">
    <property type="entry name" value="Prenyltransferase"/>
</dbReference>
<evidence type="ECO:0000256" key="11">
    <source>
        <dbReference type="HAMAP-Rule" id="MF_01635"/>
    </source>
</evidence>
<dbReference type="PANTHER" id="PTHR11048">
    <property type="entry name" value="PRENYLTRANSFERASES"/>
    <property type="match status" value="1"/>
</dbReference>
<proteinExistence type="inferred from homology"/>
<evidence type="ECO:0000256" key="6">
    <source>
        <dbReference type="ARBA" id="ARBA00022679"/>
    </source>
</evidence>
<sequence>MTTPLPDAAPANWVDRHAPAGLRPWLKLGRFDRPTGIWLLMLPGWQGIALAAAMEGRLPDLRLLVLFFLGAALMRAAGCAYNDIVDADFDAKVARTAGRPIPSGQISVKQAWGFVIACCLAALLILLSFPPLAIALGAGSLLLVAAYPFMKRITWWPQAWLGLTFNWGALLGFAAATGTLGWPAALLYASGIFWTLGYDTIYAVQDLEDDALAGVKSSARRMGAAAPKGVLVFYMAATFLALAAAFAGGLGPLFWPAAALFGLHLARQAQRLDVADPLGALSLFRSNAVAGFVLFVAICAGGWRP</sequence>
<evidence type="ECO:0000256" key="2">
    <source>
        <dbReference type="ARBA" id="ARBA00004141"/>
    </source>
</evidence>
<evidence type="ECO:0000256" key="4">
    <source>
        <dbReference type="ARBA" id="ARBA00022475"/>
    </source>
</evidence>
<dbReference type="NCBIfam" id="TIGR01474">
    <property type="entry name" value="ubiA_proteo"/>
    <property type="match status" value="1"/>
</dbReference>
<evidence type="ECO:0000256" key="1">
    <source>
        <dbReference type="ARBA" id="ARBA00001946"/>
    </source>
</evidence>
<dbReference type="Pfam" id="PF01040">
    <property type="entry name" value="UbiA"/>
    <property type="match status" value="1"/>
</dbReference>
<comment type="function">
    <text evidence="11">Catalyzes the prenylation of para-hydroxybenzoate (PHB) with an all-trans polyprenyl group. Mediates the second step in the final reaction sequence of ubiquinone-8 (UQ-8) biosynthesis, which is the condensation of the polyisoprenoid side chain with PHB, generating the first membrane-bound Q intermediate 3-octaprenyl-4-hydroxybenzoate.</text>
</comment>
<dbReference type="CDD" id="cd13959">
    <property type="entry name" value="PT_UbiA_COQ2"/>
    <property type="match status" value="1"/>
</dbReference>
<keyword evidence="7 11" id="KW-0831">Ubiquinone biosynthesis</keyword>
<comment type="similarity">
    <text evidence="3 11">Belongs to the UbiA prenyltransferase family.</text>
</comment>
<dbReference type="PROSITE" id="PS00943">
    <property type="entry name" value="UBIA"/>
    <property type="match status" value="1"/>
</dbReference>
<evidence type="ECO:0000256" key="7">
    <source>
        <dbReference type="ARBA" id="ARBA00022688"/>
    </source>
</evidence>
<dbReference type="PANTHER" id="PTHR11048:SF28">
    <property type="entry name" value="4-HYDROXYBENZOATE POLYPRENYLTRANSFERASE, MITOCHONDRIAL"/>
    <property type="match status" value="1"/>
</dbReference>
<evidence type="ECO:0000256" key="9">
    <source>
        <dbReference type="ARBA" id="ARBA00022989"/>
    </source>
</evidence>
<organism evidence="13 14">
    <name type="scientific">Phenylobacterium terrae</name>
    <dbReference type="NCBI Taxonomy" id="2665495"/>
    <lineage>
        <taxon>Bacteria</taxon>
        <taxon>Pseudomonadati</taxon>
        <taxon>Pseudomonadota</taxon>
        <taxon>Alphaproteobacteria</taxon>
        <taxon>Caulobacterales</taxon>
        <taxon>Caulobacteraceae</taxon>
        <taxon>Phenylobacterium</taxon>
    </lineage>
</organism>
<dbReference type="InterPro" id="IPR030470">
    <property type="entry name" value="UbiA_prenylTrfase_CS"/>
</dbReference>
<feature type="transmembrane region" description="Helical" evidence="11">
    <location>
        <begin position="282"/>
        <end position="303"/>
    </location>
</feature>
<feature type="transmembrane region" description="Helical" evidence="11">
    <location>
        <begin position="114"/>
        <end position="147"/>
    </location>
</feature>
<evidence type="ECO:0000256" key="8">
    <source>
        <dbReference type="ARBA" id="ARBA00022692"/>
    </source>
</evidence>
<comment type="pathway">
    <text evidence="11">Cofactor biosynthesis; ubiquinone biosynthesis.</text>
</comment>
<protein>
    <recommendedName>
        <fullName evidence="11 12">4-hydroxybenzoate octaprenyltransferase</fullName>
        <ecNumber evidence="11 12">2.5.1.39</ecNumber>
    </recommendedName>
    <alternativeName>
        <fullName evidence="11">4-HB polyprenyltransferase</fullName>
    </alternativeName>
</protein>
<keyword evidence="14" id="KW-1185">Reference proteome</keyword>
<dbReference type="Gene3D" id="1.10.357.140">
    <property type="entry name" value="UbiA prenyltransferase"/>
    <property type="match status" value="1"/>
</dbReference>
<dbReference type="EMBL" id="JBHUEY010000001">
    <property type="protein sequence ID" value="MFD1783971.1"/>
    <property type="molecule type" value="Genomic_DNA"/>
</dbReference>
<comment type="caution">
    <text evidence="13">The sequence shown here is derived from an EMBL/GenBank/DDBJ whole genome shotgun (WGS) entry which is preliminary data.</text>
</comment>
<evidence type="ECO:0000256" key="10">
    <source>
        <dbReference type="ARBA" id="ARBA00023136"/>
    </source>
</evidence>
<dbReference type="InterPro" id="IPR000537">
    <property type="entry name" value="UbiA_prenyltransferase"/>
</dbReference>
<dbReference type="InterPro" id="IPR006370">
    <property type="entry name" value="HB_polyprenyltransferase-like"/>
</dbReference>
<keyword evidence="9 11" id="KW-1133">Transmembrane helix</keyword>
<feature type="transmembrane region" description="Helical" evidence="11">
    <location>
        <begin position="61"/>
        <end position="78"/>
    </location>
</feature>
<evidence type="ECO:0000256" key="3">
    <source>
        <dbReference type="ARBA" id="ARBA00005985"/>
    </source>
</evidence>
<keyword evidence="6 11" id="KW-0808">Transferase</keyword>
<comment type="cofactor">
    <cofactor evidence="1 11">
        <name>Mg(2+)</name>
        <dbReference type="ChEBI" id="CHEBI:18420"/>
    </cofactor>
</comment>
<keyword evidence="4 11" id="KW-1003">Cell membrane</keyword>
<accession>A0ABW4N229</accession>